<comment type="caution">
    <text evidence="8">The sequence shown here is derived from an EMBL/GenBank/DDBJ whole genome shotgun (WGS) entry which is preliminary data.</text>
</comment>
<dbReference type="Pfam" id="PF17846">
    <property type="entry name" value="XRN_M"/>
    <property type="match status" value="2"/>
</dbReference>
<dbReference type="FunFam" id="3.40.50.12390:FF:000003">
    <property type="entry name" value="5'-3' exoribonuclease"/>
    <property type="match status" value="1"/>
</dbReference>
<dbReference type="Pfam" id="PF03159">
    <property type="entry name" value="XRN_N"/>
    <property type="match status" value="1"/>
</dbReference>
<evidence type="ECO:0000256" key="4">
    <source>
        <dbReference type="ARBA" id="ARBA00022801"/>
    </source>
</evidence>
<evidence type="ECO:0000259" key="7">
    <source>
        <dbReference type="Pfam" id="PF17846"/>
    </source>
</evidence>
<feature type="domain" description="Xrn1 helical" evidence="7">
    <location>
        <begin position="321"/>
        <end position="662"/>
    </location>
</feature>
<evidence type="ECO:0000256" key="5">
    <source>
        <dbReference type="ARBA" id="ARBA00022839"/>
    </source>
</evidence>
<dbReference type="PANTHER" id="PTHR12341:SF62">
    <property type="entry name" value="5'-3' EXORIBONUCLEASE 3-LIKE"/>
    <property type="match status" value="1"/>
</dbReference>
<keyword evidence="4" id="KW-0378">Hydrolase</keyword>
<evidence type="ECO:0000259" key="6">
    <source>
        <dbReference type="Pfam" id="PF03159"/>
    </source>
</evidence>
<dbReference type="InterPro" id="IPR027073">
    <property type="entry name" value="5_3_exoribonuclease"/>
</dbReference>
<dbReference type="GO" id="GO:0004534">
    <property type="term" value="F:5'-3' RNA exonuclease activity"/>
    <property type="evidence" value="ECO:0007669"/>
    <property type="project" value="TreeGrafter"/>
</dbReference>
<gene>
    <name evidence="8" type="ORF">LIER_23424</name>
</gene>
<dbReference type="AlphaFoldDB" id="A0AAV3R0N6"/>
<evidence type="ECO:0000313" key="9">
    <source>
        <dbReference type="Proteomes" id="UP001454036"/>
    </source>
</evidence>
<dbReference type="Gene3D" id="1.25.40.1050">
    <property type="match status" value="1"/>
</dbReference>
<evidence type="ECO:0000256" key="1">
    <source>
        <dbReference type="ARBA" id="ARBA00006994"/>
    </source>
</evidence>
<dbReference type="GO" id="GO:0000956">
    <property type="term" value="P:nuclear-transcribed mRNA catabolic process"/>
    <property type="evidence" value="ECO:0007669"/>
    <property type="project" value="TreeGrafter"/>
</dbReference>
<dbReference type="PANTHER" id="PTHR12341">
    <property type="entry name" value="5'-&gt;3' EXORIBONUCLEASE"/>
    <property type="match status" value="1"/>
</dbReference>
<keyword evidence="2" id="KW-0507">mRNA processing</keyword>
<keyword evidence="9" id="KW-1185">Reference proteome</keyword>
<evidence type="ECO:0000256" key="2">
    <source>
        <dbReference type="ARBA" id="ARBA00022664"/>
    </source>
</evidence>
<dbReference type="CDD" id="cd18673">
    <property type="entry name" value="PIN_XRN1-2-like"/>
    <property type="match status" value="1"/>
</dbReference>
<dbReference type="EMBL" id="BAABME010006591">
    <property type="protein sequence ID" value="GAA0168786.1"/>
    <property type="molecule type" value="Genomic_DNA"/>
</dbReference>
<protein>
    <submittedName>
        <fullName evidence="8">Exoribonuclease</fullName>
    </submittedName>
</protein>
<dbReference type="InterPro" id="IPR041412">
    <property type="entry name" value="Xrn1_helical"/>
</dbReference>
<accession>A0AAV3R0N6</accession>
<dbReference type="InterPro" id="IPR004859">
    <property type="entry name" value="Xrn1_N"/>
</dbReference>
<dbReference type="Gene3D" id="3.40.50.12390">
    <property type="match status" value="2"/>
</dbReference>
<feature type="domain" description="Xrn1 helical" evidence="7">
    <location>
        <begin position="699"/>
        <end position="811"/>
    </location>
</feature>
<dbReference type="GO" id="GO:0005634">
    <property type="term" value="C:nucleus"/>
    <property type="evidence" value="ECO:0007669"/>
    <property type="project" value="TreeGrafter"/>
</dbReference>
<evidence type="ECO:0000256" key="3">
    <source>
        <dbReference type="ARBA" id="ARBA00022722"/>
    </source>
</evidence>
<sequence length="1068" mass="122708">MGVPSFYKWLVNKYPKIRVDALEEKGGSADASLKNPNDLEFDNLYLDMNGIIHPCFHPEDSECGPTSFEEVFENIYEYIDRIFNIVRPRKLLYLAIDGVAPRAKMNQQRTRRFRNAKDNEIADKEEERLRKEFELQGKIVLPKEEETEVSDSNVITPGTEFMQLLSMKLKSYLKSRMCVNSSWKKVQVILSNANVPGEGEHKVMSFIRAQRGSPGYDPNTRHCLYGLDADLIMLALATHEIHFSILREKVILNEIYQNTPARKMIVQKPGNHNQIGTQDSPITCKKVMEKKPYEFLHIWILREYLELDLKITDPPKDFHEDLERLIDDFIFICFFAGNDFLPHMPSLEIHEGAIDLMMHVYRKEFKNLGGYLVDMSRVNDKKDGFWKQSRVEKFILAVGSFEEQIFRKRAGIRERKIRRILLDDAKAIDEAQEQLNESLSSFNASNSDNISNGVQESSLGPRLCNANNTALENTRELQLKLREHLRNSADTFKQRIDTDKVRLGEDGWKKRFYVEKFSADVSDEIECLRKKLVQKYTEGLCWVLLYYFSGVPSWTWFYPYYYGPFASDFKGLSQVKVKFEKGVPFRPLDQLMAVLPPRSAHALPGPFKKLMLDEISPIINFYPKDFEIDADGKRFIWQAICKLPFIEEDRLLTETRKLQSVLKVRPFQPEGLDIYQFFAMLVTFLRFVKCLLGFNLGSIKDHEMGRNAEISELLFVENSTPLGVFLRTQYSNFPSAKQTEAIEIDVSLRGLNGSVHLTFEELSVQGSDVAEDCKSTDVLCVFYKAPSRCPFLPRPLEGVEFPIKIVDESDISEATLWHENSGRTHHSNMVQFNSKGPNSGVESSYRRVGWEGGRGRGRNNWRGRQNILVNLRDQVPRPIYKPQSNSKGSVHVVEYRGAGVGWGRGRGKACESRAESWRQNDFPVSTTTHHDSNVNVPWRPRAWSSSRADLGRQNEFPLHTSTHLDGNVANVAVPWKSREIRSESFWSSNNIGRPHSTVNYNAMPNKGTKVDIGLQSMSALRISGSDPDNEELLEMSKPHSAVSLHSEAQLKQRNWWRSDRWDKCSGGT</sequence>
<keyword evidence="5" id="KW-0269">Exonuclease</keyword>
<dbReference type="GO" id="GO:0006397">
    <property type="term" value="P:mRNA processing"/>
    <property type="evidence" value="ECO:0007669"/>
    <property type="project" value="UniProtKB-KW"/>
</dbReference>
<keyword evidence="3" id="KW-0540">Nuclease</keyword>
<dbReference type="GO" id="GO:0003723">
    <property type="term" value="F:RNA binding"/>
    <property type="evidence" value="ECO:0007669"/>
    <property type="project" value="TreeGrafter"/>
</dbReference>
<organism evidence="8 9">
    <name type="scientific">Lithospermum erythrorhizon</name>
    <name type="common">Purple gromwell</name>
    <name type="synonym">Lithospermum officinale var. erythrorhizon</name>
    <dbReference type="NCBI Taxonomy" id="34254"/>
    <lineage>
        <taxon>Eukaryota</taxon>
        <taxon>Viridiplantae</taxon>
        <taxon>Streptophyta</taxon>
        <taxon>Embryophyta</taxon>
        <taxon>Tracheophyta</taxon>
        <taxon>Spermatophyta</taxon>
        <taxon>Magnoliopsida</taxon>
        <taxon>eudicotyledons</taxon>
        <taxon>Gunneridae</taxon>
        <taxon>Pentapetalae</taxon>
        <taxon>asterids</taxon>
        <taxon>lamiids</taxon>
        <taxon>Boraginales</taxon>
        <taxon>Boraginaceae</taxon>
        <taxon>Boraginoideae</taxon>
        <taxon>Lithospermeae</taxon>
        <taxon>Lithospermum</taxon>
    </lineage>
</organism>
<feature type="domain" description="Xrn1 N-terminal" evidence="6">
    <location>
        <begin position="1"/>
        <end position="249"/>
    </location>
</feature>
<evidence type="ECO:0000313" key="8">
    <source>
        <dbReference type="EMBL" id="GAA0168786.1"/>
    </source>
</evidence>
<proteinExistence type="inferred from homology"/>
<name>A0AAV3R0N6_LITER</name>
<dbReference type="Proteomes" id="UP001454036">
    <property type="component" value="Unassembled WGS sequence"/>
</dbReference>
<comment type="similarity">
    <text evidence="1">Belongs to the 5'-3' exonuclease family. XRN2/RAT1 subfamily.</text>
</comment>
<reference evidence="8 9" key="1">
    <citation type="submission" date="2024-01" db="EMBL/GenBank/DDBJ databases">
        <title>The complete chloroplast genome sequence of Lithospermum erythrorhizon: insights into the phylogenetic relationship among Boraginaceae species and the maternal lineages of purple gromwells.</title>
        <authorList>
            <person name="Okada T."/>
            <person name="Watanabe K."/>
        </authorList>
    </citation>
    <scope>NUCLEOTIDE SEQUENCE [LARGE SCALE GENOMIC DNA]</scope>
</reference>